<evidence type="ECO:0000313" key="11">
    <source>
        <dbReference type="Proteomes" id="UP001056708"/>
    </source>
</evidence>
<dbReference type="Pfam" id="PF08669">
    <property type="entry name" value="GCV_T_C"/>
    <property type="match status" value="1"/>
</dbReference>
<dbReference type="GO" id="GO:0004047">
    <property type="term" value="F:aminomethyltransferase activity"/>
    <property type="evidence" value="ECO:0007669"/>
    <property type="project" value="UniProtKB-EC"/>
</dbReference>
<dbReference type="InterPro" id="IPR013977">
    <property type="entry name" value="GcvT_C"/>
</dbReference>
<dbReference type="Gene3D" id="2.40.30.110">
    <property type="entry name" value="Aminomethyltransferase beta-barrel domains"/>
    <property type="match status" value="1"/>
</dbReference>
<evidence type="ECO:0000259" key="9">
    <source>
        <dbReference type="Pfam" id="PF08669"/>
    </source>
</evidence>
<dbReference type="Pfam" id="PF01571">
    <property type="entry name" value="GCV_T"/>
    <property type="match status" value="1"/>
</dbReference>
<evidence type="ECO:0000313" key="10">
    <source>
        <dbReference type="EMBL" id="USR89841.1"/>
    </source>
</evidence>
<dbReference type="InterPro" id="IPR028896">
    <property type="entry name" value="GcvT/YgfZ/DmdA"/>
</dbReference>
<dbReference type="PANTHER" id="PTHR43757:SF2">
    <property type="entry name" value="AMINOMETHYLTRANSFERASE, MITOCHONDRIAL"/>
    <property type="match status" value="1"/>
</dbReference>
<dbReference type="InterPro" id="IPR027266">
    <property type="entry name" value="TrmE/GcvT-like"/>
</dbReference>
<dbReference type="NCBIfam" id="NF001567">
    <property type="entry name" value="PRK00389.1"/>
    <property type="match status" value="1"/>
</dbReference>
<dbReference type="Proteomes" id="UP001056708">
    <property type="component" value="Chromosome"/>
</dbReference>
<feature type="domain" description="Aminomethyltransferase C-terminal" evidence="9">
    <location>
        <begin position="287"/>
        <end position="363"/>
    </location>
</feature>
<evidence type="ECO:0000256" key="7">
    <source>
        <dbReference type="HAMAP-Rule" id="MF_00259"/>
    </source>
</evidence>
<sequence length="366" mass="40297">MTVPPSQPGPLRSPLFSRYLTLGAKLTPFSGWEMPLQFQGIRQEHQAVRQQVGVFDISHMGKFVLQGGNSLKTLQTLVPSDLSRLKPGKARYTVLLNPEGGILDDLIIYHQENEQVLLIVNAATREADGAWIQSHLPASTTWSDRTQEQVLLALQGPEAQSHLQSLVTCDLTQLSFFSHCHLQILGHPAFIARTGYTGEDGFEIMLSPEAGEHLWDSLISEGVTPCGLGARDTLRLEAALPLYGQDMTPETTPLEAGLDWLVHLKRKGDFIGRQRLEEQASQGVSQRLVGIEMLSRQIARHDYPLFHEGTCIGQVTSGGPSPSLGKNIALGYVPPELASPGQGLQVQIRGKLYEAEVVKTPFYRRP</sequence>
<dbReference type="InterPro" id="IPR029043">
    <property type="entry name" value="GcvT/YgfZ_C"/>
</dbReference>
<keyword evidence="3 7" id="KW-0032">Aminotransferase</keyword>
<dbReference type="InterPro" id="IPR022903">
    <property type="entry name" value="GcvT_bac"/>
</dbReference>
<evidence type="ECO:0000256" key="6">
    <source>
        <dbReference type="ARBA" id="ARBA00047665"/>
    </source>
</evidence>
<comment type="subunit">
    <text evidence="7">The glycine cleavage system is composed of four proteins: P, T, L and H.</text>
</comment>
<dbReference type="PIRSF" id="PIRSF006487">
    <property type="entry name" value="GcvT"/>
    <property type="match status" value="1"/>
</dbReference>
<dbReference type="PANTHER" id="PTHR43757">
    <property type="entry name" value="AMINOMETHYLTRANSFERASE"/>
    <property type="match status" value="1"/>
</dbReference>
<reference evidence="10" key="1">
    <citation type="submission" date="2022-06" db="EMBL/GenBank/DDBJ databases">
        <title>Genome sequence of Phormidium yuhuli AB48 isolated from an industrial photobioreactor environment.</title>
        <authorList>
            <person name="Qiu Y."/>
            <person name="Noonan A.J.C."/>
            <person name="Dofher K."/>
            <person name="Koch M."/>
            <person name="Kieft B."/>
            <person name="Lin X."/>
            <person name="Ziels R.M."/>
            <person name="Hallam S.J."/>
        </authorList>
    </citation>
    <scope>NUCLEOTIDE SEQUENCE</scope>
    <source>
        <strain evidence="10">AB48</strain>
    </source>
</reference>
<dbReference type="EC" id="2.1.2.10" evidence="2 7"/>
<dbReference type="SUPFAM" id="SSF101790">
    <property type="entry name" value="Aminomethyltransferase beta-barrel domain"/>
    <property type="match status" value="1"/>
</dbReference>
<evidence type="ECO:0000256" key="4">
    <source>
        <dbReference type="ARBA" id="ARBA00022679"/>
    </source>
</evidence>
<evidence type="ECO:0000256" key="5">
    <source>
        <dbReference type="ARBA" id="ARBA00031395"/>
    </source>
</evidence>
<gene>
    <name evidence="7 10" type="primary">gcvT</name>
    <name evidence="10" type="ORF">NEA10_13340</name>
</gene>
<feature type="domain" description="GCVT N-terminal" evidence="8">
    <location>
        <begin position="16"/>
        <end position="265"/>
    </location>
</feature>
<name>A0ABY5AM55_9CYAN</name>
<dbReference type="InterPro" id="IPR006223">
    <property type="entry name" value="GcvT"/>
</dbReference>
<organism evidence="10 11">
    <name type="scientific">Phormidium yuhuli AB48</name>
    <dbReference type="NCBI Taxonomy" id="2940671"/>
    <lineage>
        <taxon>Bacteria</taxon>
        <taxon>Bacillati</taxon>
        <taxon>Cyanobacteriota</taxon>
        <taxon>Cyanophyceae</taxon>
        <taxon>Oscillatoriophycideae</taxon>
        <taxon>Oscillatoriales</taxon>
        <taxon>Oscillatoriaceae</taxon>
        <taxon>Phormidium</taxon>
        <taxon>Phormidium yuhuli</taxon>
    </lineage>
</organism>
<dbReference type="NCBIfam" id="TIGR00528">
    <property type="entry name" value="gcvT"/>
    <property type="match status" value="1"/>
</dbReference>
<dbReference type="SUPFAM" id="SSF103025">
    <property type="entry name" value="Folate-binding domain"/>
    <property type="match status" value="1"/>
</dbReference>
<comment type="function">
    <text evidence="7">The glycine cleavage system catalyzes the degradation of glycine.</text>
</comment>
<dbReference type="InterPro" id="IPR006222">
    <property type="entry name" value="GCVT_N"/>
</dbReference>
<evidence type="ECO:0000256" key="3">
    <source>
        <dbReference type="ARBA" id="ARBA00022576"/>
    </source>
</evidence>
<dbReference type="EMBL" id="CP098611">
    <property type="protein sequence ID" value="USR89841.1"/>
    <property type="molecule type" value="Genomic_DNA"/>
</dbReference>
<dbReference type="Gene3D" id="3.30.1360.120">
    <property type="entry name" value="Probable tRNA modification gtpase trme, domain 1"/>
    <property type="match status" value="1"/>
</dbReference>
<evidence type="ECO:0000256" key="2">
    <source>
        <dbReference type="ARBA" id="ARBA00012616"/>
    </source>
</evidence>
<dbReference type="RefSeq" id="WP_252661095.1">
    <property type="nucleotide sequence ID" value="NZ_CP098611.1"/>
</dbReference>
<dbReference type="Gene3D" id="3.30.70.1400">
    <property type="entry name" value="Aminomethyltransferase beta-barrel domains"/>
    <property type="match status" value="1"/>
</dbReference>
<dbReference type="Gene3D" id="4.10.1250.10">
    <property type="entry name" value="Aminomethyltransferase fragment"/>
    <property type="match status" value="1"/>
</dbReference>
<evidence type="ECO:0000259" key="8">
    <source>
        <dbReference type="Pfam" id="PF01571"/>
    </source>
</evidence>
<evidence type="ECO:0000256" key="1">
    <source>
        <dbReference type="ARBA" id="ARBA00008609"/>
    </source>
</evidence>
<comment type="catalytic activity">
    <reaction evidence="6 7">
        <text>N(6)-[(R)-S(8)-aminomethyldihydrolipoyl]-L-lysyl-[protein] + (6S)-5,6,7,8-tetrahydrofolate = N(6)-[(R)-dihydrolipoyl]-L-lysyl-[protein] + (6R)-5,10-methylene-5,6,7,8-tetrahydrofolate + NH4(+)</text>
        <dbReference type="Rhea" id="RHEA:16945"/>
        <dbReference type="Rhea" id="RHEA-COMP:10475"/>
        <dbReference type="Rhea" id="RHEA-COMP:10492"/>
        <dbReference type="ChEBI" id="CHEBI:15636"/>
        <dbReference type="ChEBI" id="CHEBI:28938"/>
        <dbReference type="ChEBI" id="CHEBI:57453"/>
        <dbReference type="ChEBI" id="CHEBI:83100"/>
        <dbReference type="ChEBI" id="CHEBI:83143"/>
        <dbReference type="EC" id="2.1.2.10"/>
    </reaction>
</comment>
<proteinExistence type="inferred from homology"/>
<accession>A0ABY5AM55</accession>
<comment type="similarity">
    <text evidence="1 7">Belongs to the GcvT family.</text>
</comment>
<dbReference type="HAMAP" id="MF_00259">
    <property type="entry name" value="GcvT"/>
    <property type="match status" value="1"/>
</dbReference>
<keyword evidence="11" id="KW-1185">Reference proteome</keyword>
<keyword evidence="4 7" id="KW-0808">Transferase</keyword>
<protein>
    <recommendedName>
        <fullName evidence="2 7">Aminomethyltransferase</fullName>
        <ecNumber evidence="2 7">2.1.2.10</ecNumber>
    </recommendedName>
    <alternativeName>
        <fullName evidence="5 7">Glycine cleavage system T protein</fullName>
    </alternativeName>
</protein>